<organism evidence="1 2">
    <name type="scientific">Colletotrichum plurivorum</name>
    <dbReference type="NCBI Taxonomy" id="2175906"/>
    <lineage>
        <taxon>Eukaryota</taxon>
        <taxon>Fungi</taxon>
        <taxon>Dikarya</taxon>
        <taxon>Ascomycota</taxon>
        <taxon>Pezizomycotina</taxon>
        <taxon>Sordariomycetes</taxon>
        <taxon>Hypocreomycetidae</taxon>
        <taxon>Glomerellales</taxon>
        <taxon>Glomerellaceae</taxon>
        <taxon>Colletotrichum</taxon>
        <taxon>Colletotrichum orchidearum species complex</taxon>
    </lineage>
</organism>
<protein>
    <submittedName>
        <fullName evidence="1">Uncharacterized protein</fullName>
    </submittedName>
</protein>
<dbReference type="Proteomes" id="UP000654918">
    <property type="component" value="Unassembled WGS sequence"/>
</dbReference>
<keyword evidence="2" id="KW-1185">Reference proteome</keyword>
<reference evidence="1" key="1">
    <citation type="journal article" date="2020" name="Phytopathology">
        <title>Genome Sequence Resources of Colletotrichum truncatum, C. plurivorum, C. musicola, and C. sojae: Four Species Pathogenic to Soybean (Glycine max).</title>
        <authorList>
            <person name="Rogerio F."/>
            <person name="Boufleur T.R."/>
            <person name="Ciampi-Guillardi M."/>
            <person name="Sukno S.A."/>
            <person name="Thon M.R."/>
            <person name="Massola Junior N.S."/>
            <person name="Baroncelli R."/>
        </authorList>
    </citation>
    <scope>NUCLEOTIDE SEQUENCE</scope>
    <source>
        <strain evidence="1">LFN00145</strain>
    </source>
</reference>
<gene>
    <name evidence="1" type="ORF">CPLU01_15714</name>
</gene>
<evidence type="ECO:0000313" key="1">
    <source>
        <dbReference type="EMBL" id="KAF6808152.1"/>
    </source>
</evidence>
<comment type="caution">
    <text evidence="1">The sequence shown here is derived from an EMBL/GenBank/DDBJ whole genome shotgun (WGS) entry which is preliminary data.</text>
</comment>
<dbReference type="EMBL" id="WIGO01000594">
    <property type="protein sequence ID" value="KAF6808152.1"/>
    <property type="molecule type" value="Genomic_DNA"/>
</dbReference>
<accession>A0A8H6J7X3</accession>
<sequence>MLKNIVVRRQDDLLWDISYGLRKHMLPSSYVPQPDRGLRRVGMFPLFSSEALRYAWIEGDWNITLTGNRDIMWFDSIRYGDMEIAECMVELSIRRPILGIVRLALWVGAAFDDRAGKVHWSCRILEKNDPSPGYGNGTMRDNIQKMAQYVLQEEERTLYATWENEEKDLNLRLGDYAPISDGRVRYLLILEQGR</sequence>
<name>A0A8H6J7X3_9PEZI</name>
<proteinExistence type="predicted"/>
<dbReference type="AlphaFoldDB" id="A0A8H6J7X3"/>
<evidence type="ECO:0000313" key="2">
    <source>
        <dbReference type="Proteomes" id="UP000654918"/>
    </source>
</evidence>